<accession>A0A0F9ULY4</accession>
<dbReference type="InterPro" id="IPR011051">
    <property type="entry name" value="RmlC_Cupin_sf"/>
</dbReference>
<dbReference type="Gene3D" id="1.10.10.60">
    <property type="entry name" value="Homeodomain-like"/>
    <property type="match status" value="2"/>
</dbReference>
<dbReference type="InterPro" id="IPR018060">
    <property type="entry name" value="HTH_AraC"/>
</dbReference>
<dbReference type="GO" id="GO:0043565">
    <property type="term" value="F:sequence-specific DNA binding"/>
    <property type="evidence" value="ECO:0007669"/>
    <property type="project" value="InterPro"/>
</dbReference>
<keyword evidence="1" id="KW-0805">Transcription regulation</keyword>
<dbReference type="CDD" id="cd06976">
    <property type="entry name" value="cupin_MtlR-like_N"/>
    <property type="match status" value="1"/>
</dbReference>
<keyword evidence="2" id="KW-0238">DNA-binding</keyword>
<evidence type="ECO:0000256" key="1">
    <source>
        <dbReference type="ARBA" id="ARBA00023015"/>
    </source>
</evidence>
<organism evidence="5">
    <name type="scientific">marine sediment metagenome</name>
    <dbReference type="NCBI Taxonomy" id="412755"/>
    <lineage>
        <taxon>unclassified sequences</taxon>
        <taxon>metagenomes</taxon>
        <taxon>ecological metagenomes</taxon>
    </lineage>
</organism>
<dbReference type="PANTHER" id="PTHR43280:SF27">
    <property type="entry name" value="TRANSCRIPTIONAL REGULATOR MTLR"/>
    <property type="match status" value="1"/>
</dbReference>
<dbReference type="Gene3D" id="2.60.120.10">
    <property type="entry name" value="Jelly Rolls"/>
    <property type="match status" value="1"/>
</dbReference>
<gene>
    <name evidence="5" type="ORF">LCGC14_0205830</name>
</gene>
<dbReference type="SUPFAM" id="SSF46689">
    <property type="entry name" value="Homeodomain-like"/>
    <property type="match status" value="2"/>
</dbReference>
<keyword evidence="3" id="KW-0804">Transcription</keyword>
<comment type="caution">
    <text evidence="5">The sequence shown here is derived from an EMBL/GenBank/DDBJ whole genome shotgun (WGS) entry which is preliminary data.</text>
</comment>
<name>A0A0F9ULY4_9ZZZZ</name>
<dbReference type="InterPro" id="IPR014710">
    <property type="entry name" value="RmlC-like_jellyroll"/>
</dbReference>
<sequence length="289" mass="33372">MKLHLLDRSSIGNTSITVSQNNYKNFLKVWHFHEELELVYIVKSTGTRFVGDSIEKFQSGEVILIGKNVPHMWLNDEAYFEENSNLNAQAVSVHFKDNFVGKEFLSLPEMQPIAHFLKKASQGIKFHNVTDNIKNELINLRSLNPAIKITRIIEILSTLEQAKKYSLLSSNGFINTFHQTENKRLNIIYEYVYQNFHTPISSKDVAELANMNASAFSRFFKSIHRKPFTRFLNEIRIGFACKMLLENKESITSIAYACGFGNISNFNRQFRIIKNESPSSFLSQHKKHL</sequence>
<dbReference type="EMBL" id="LAZR01000093">
    <property type="protein sequence ID" value="KKN92649.1"/>
    <property type="molecule type" value="Genomic_DNA"/>
</dbReference>
<dbReference type="PANTHER" id="PTHR43280">
    <property type="entry name" value="ARAC-FAMILY TRANSCRIPTIONAL REGULATOR"/>
    <property type="match status" value="1"/>
</dbReference>
<evidence type="ECO:0000313" key="5">
    <source>
        <dbReference type="EMBL" id="KKN92649.1"/>
    </source>
</evidence>
<evidence type="ECO:0000259" key="4">
    <source>
        <dbReference type="PROSITE" id="PS01124"/>
    </source>
</evidence>
<evidence type="ECO:0000256" key="2">
    <source>
        <dbReference type="ARBA" id="ARBA00023125"/>
    </source>
</evidence>
<dbReference type="PROSITE" id="PS01124">
    <property type="entry name" value="HTH_ARAC_FAMILY_2"/>
    <property type="match status" value="1"/>
</dbReference>
<reference evidence="5" key="1">
    <citation type="journal article" date="2015" name="Nature">
        <title>Complex archaea that bridge the gap between prokaryotes and eukaryotes.</title>
        <authorList>
            <person name="Spang A."/>
            <person name="Saw J.H."/>
            <person name="Jorgensen S.L."/>
            <person name="Zaremba-Niedzwiedzka K."/>
            <person name="Martijn J."/>
            <person name="Lind A.E."/>
            <person name="van Eijk R."/>
            <person name="Schleper C."/>
            <person name="Guy L."/>
            <person name="Ettema T.J."/>
        </authorList>
    </citation>
    <scope>NUCLEOTIDE SEQUENCE</scope>
</reference>
<feature type="domain" description="HTH araC/xylS-type" evidence="4">
    <location>
        <begin position="186"/>
        <end position="284"/>
    </location>
</feature>
<dbReference type="InterPro" id="IPR009057">
    <property type="entry name" value="Homeodomain-like_sf"/>
</dbReference>
<evidence type="ECO:0000256" key="3">
    <source>
        <dbReference type="ARBA" id="ARBA00023163"/>
    </source>
</evidence>
<dbReference type="SUPFAM" id="SSF51182">
    <property type="entry name" value="RmlC-like cupins"/>
    <property type="match status" value="1"/>
</dbReference>
<dbReference type="Pfam" id="PF12833">
    <property type="entry name" value="HTH_18"/>
    <property type="match status" value="1"/>
</dbReference>
<proteinExistence type="predicted"/>
<protein>
    <recommendedName>
        <fullName evidence="4">HTH araC/xylS-type domain-containing protein</fullName>
    </recommendedName>
</protein>
<dbReference type="SMART" id="SM00342">
    <property type="entry name" value="HTH_ARAC"/>
    <property type="match status" value="1"/>
</dbReference>
<dbReference type="GO" id="GO:0003700">
    <property type="term" value="F:DNA-binding transcription factor activity"/>
    <property type="evidence" value="ECO:0007669"/>
    <property type="project" value="InterPro"/>
</dbReference>
<dbReference type="AlphaFoldDB" id="A0A0F9ULY4"/>